<dbReference type="OrthoDB" id="5242454at2"/>
<evidence type="ECO:0000256" key="1">
    <source>
        <dbReference type="SAM" id="Phobius"/>
    </source>
</evidence>
<organism evidence="2 3">
    <name type="scientific">Rubrobacter taiwanensis</name>
    <dbReference type="NCBI Taxonomy" id="185139"/>
    <lineage>
        <taxon>Bacteria</taxon>
        <taxon>Bacillati</taxon>
        <taxon>Actinomycetota</taxon>
        <taxon>Rubrobacteria</taxon>
        <taxon>Rubrobacterales</taxon>
        <taxon>Rubrobacteraceae</taxon>
        <taxon>Rubrobacter</taxon>
    </lineage>
</organism>
<keyword evidence="1" id="KW-0472">Membrane</keyword>
<comment type="caution">
    <text evidence="2">The sequence shown here is derived from an EMBL/GenBank/DDBJ whole genome shotgun (WGS) entry which is preliminary data.</text>
</comment>
<feature type="transmembrane region" description="Helical" evidence="1">
    <location>
        <begin position="107"/>
        <end position="131"/>
    </location>
</feature>
<proteinExistence type="predicted"/>
<evidence type="ECO:0000313" key="2">
    <source>
        <dbReference type="EMBL" id="TCJ20473.1"/>
    </source>
</evidence>
<name>A0A4R1BRQ9_9ACTN</name>
<reference evidence="2 3" key="1">
    <citation type="submission" date="2019-03" db="EMBL/GenBank/DDBJ databases">
        <title>Whole genome sequence of a novel Rubrobacter taiwanensis strain, isolated from Yellowstone National Park.</title>
        <authorList>
            <person name="Freed S."/>
            <person name="Ramaley R.F."/>
            <person name="Kyndt J.A."/>
        </authorList>
    </citation>
    <scope>NUCLEOTIDE SEQUENCE [LARGE SCALE GENOMIC DNA]</scope>
    <source>
        <strain evidence="2 3">Yellowstone</strain>
    </source>
</reference>
<dbReference type="Proteomes" id="UP000295244">
    <property type="component" value="Unassembled WGS sequence"/>
</dbReference>
<evidence type="ECO:0000313" key="3">
    <source>
        <dbReference type="Proteomes" id="UP000295244"/>
    </source>
</evidence>
<keyword evidence="3" id="KW-1185">Reference proteome</keyword>
<gene>
    <name evidence="2" type="ORF">E0L93_01225</name>
</gene>
<sequence length="213" mass="23275">MTEARERRETEADRGEYTVVGILDDGDPVGRAAAELKALGGERDDLTVILKRQDPEEPESLPEDVRYIIVPDNSSGMEVPIGFAIVFVVVGLFFAITTPAIGIPTFIVFISLAAILIAGSFTRVGVAPILIDMEAPREESGFWNDEFEEGKTLVFQVVRDREHIRRARDIIQKHGGSYYIVERKLEPKAVSGAVLHRVRASGGGERVSGAQGA</sequence>
<dbReference type="AlphaFoldDB" id="A0A4R1BRQ9"/>
<keyword evidence="1" id="KW-0812">Transmembrane</keyword>
<dbReference type="EMBL" id="SKBU01000003">
    <property type="protein sequence ID" value="TCJ20473.1"/>
    <property type="molecule type" value="Genomic_DNA"/>
</dbReference>
<keyword evidence="1" id="KW-1133">Transmembrane helix</keyword>
<feature type="transmembrane region" description="Helical" evidence="1">
    <location>
        <begin position="81"/>
        <end position="101"/>
    </location>
</feature>
<protein>
    <submittedName>
        <fullName evidence="2">Uncharacterized protein</fullName>
    </submittedName>
</protein>
<accession>A0A4R1BRQ9</accession>
<dbReference type="RefSeq" id="WP_132687413.1">
    <property type="nucleotide sequence ID" value="NZ_SKBU01000003.1"/>
</dbReference>